<dbReference type="InterPro" id="IPR036390">
    <property type="entry name" value="WH_DNA-bd_sf"/>
</dbReference>
<keyword evidence="3" id="KW-1185">Reference proteome</keyword>
<evidence type="ECO:0000313" key="2">
    <source>
        <dbReference type="EMBL" id="RHW19692.1"/>
    </source>
</evidence>
<dbReference type="PANTHER" id="PTHR30432">
    <property type="entry name" value="TRANSCRIPTIONAL REGULATOR MODE"/>
    <property type="match status" value="1"/>
</dbReference>
<dbReference type="RefSeq" id="WP_119702120.1">
    <property type="nucleotide sequence ID" value="NZ_QJSA01000020.1"/>
</dbReference>
<dbReference type="Pfam" id="PF00126">
    <property type="entry name" value="HTH_1"/>
    <property type="match status" value="1"/>
</dbReference>
<dbReference type="Proteomes" id="UP000265745">
    <property type="component" value="Unassembled WGS sequence"/>
</dbReference>
<dbReference type="InterPro" id="IPR051815">
    <property type="entry name" value="Molybdate_resp_trans_reg"/>
</dbReference>
<feature type="domain" description="HTH lysR-type" evidence="1">
    <location>
        <begin position="25"/>
        <end position="85"/>
    </location>
</feature>
<dbReference type="InterPro" id="IPR000847">
    <property type="entry name" value="LysR_HTH_N"/>
</dbReference>
<reference evidence="2 3" key="1">
    <citation type="submission" date="2018-06" db="EMBL/GenBank/DDBJ databases">
        <title>Pseudomonas jilinensis sp. nov., isolated from the production water of Jilin Oilfield in China.</title>
        <authorList>
            <person name="Wang J."/>
        </authorList>
    </citation>
    <scope>NUCLEOTIDE SEQUENCE [LARGE SCALE GENOMIC DNA]</scope>
    <source>
        <strain evidence="2 3">JS15-10A1</strain>
    </source>
</reference>
<dbReference type="GO" id="GO:0003700">
    <property type="term" value="F:DNA-binding transcription factor activity"/>
    <property type="evidence" value="ECO:0007669"/>
    <property type="project" value="InterPro"/>
</dbReference>
<accession>A0A396RWA8</accession>
<proteinExistence type="predicted"/>
<dbReference type="AlphaFoldDB" id="A0A396RWA8"/>
<dbReference type="EMBL" id="QJSA01000020">
    <property type="protein sequence ID" value="RHW19692.1"/>
    <property type="molecule type" value="Genomic_DNA"/>
</dbReference>
<dbReference type="InterPro" id="IPR036388">
    <property type="entry name" value="WH-like_DNA-bd_sf"/>
</dbReference>
<dbReference type="Gene3D" id="1.10.10.10">
    <property type="entry name" value="Winged helix-like DNA-binding domain superfamily/Winged helix DNA-binding domain"/>
    <property type="match status" value="1"/>
</dbReference>
<gene>
    <name evidence="2" type="ORF">C2846_17695</name>
</gene>
<dbReference type="OrthoDB" id="9800709at2"/>
<evidence type="ECO:0000313" key="3">
    <source>
        <dbReference type="Proteomes" id="UP000265745"/>
    </source>
</evidence>
<comment type="caution">
    <text evidence="2">The sequence shown here is derived from an EMBL/GenBank/DDBJ whole genome shotgun (WGS) entry which is preliminary data.</text>
</comment>
<sequence length="122" mass="12907">MPSRLRLRQRLMFGNAIALGPGKAELLQHIADCGSISAAARRMGMSYRRAWLLVETMNQCFRAPLIETAAGGKGGGGAALTSLGQQVLIHYKRIQTLAEAATAGELDELEGLLAAAPPADPH</sequence>
<protein>
    <submittedName>
        <fullName evidence="2">LysR family transcriptional regulator</fullName>
    </submittedName>
</protein>
<name>A0A396RWA8_9PSED</name>
<organism evidence="2 3">
    <name type="scientific">Pseudomonas jilinensis</name>
    <dbReference type="NCBI Taxonomy" id="2078689"/>
    <lineage>
        <taxon>Bacteria</taxon>
        <taxon>Pseudomonadati</taxon>
        <taxon>Pseudomonadota</taxon>
        <taxon>Gammaproteobacteria</taxon>
        <taxon>Pseudomonadales</taxon>
        <taxon>Pseudomonadaceae</taxon>
        <taxon>Pseudomonas</taxon>
    </lineage>
</organism>
<evidence type="ECO:0000259" key="1">
    <source>
        <dbReference type="Pfam" id="PF00126"/>
    </source>
</evidence>
<dbReference type="SUPFAM" id="SSF46785">
    <property type="entry name" value="Winged helix' DNA-binding domain"/>
    <property type="match status" value="1"/>
</dbReference>
<dbReference type="PANTHER" id="PTHR30432:SF1">
    <property type="entry name" value="DNA-BINDING TRANSCRIPTIONAL DUAL REGULATOR MODE"/>
    <property type="match status" value="1"/>
</dbReference>